<evidence type="ECO:0000256" key="7">
    <source>
        <dbReference type="RuleBase" id="RU369079"/>
    </source>
</evidence>
<dbReference type="InterPro" id="IPR004681">
    <property type="entry name" value="TRAP_DctM"/>
</dbReference>
<keyword evidence="4 8" id="KW-0812">Transmembrane</keyword>
<feature type="transmembrane region" description="Helical" evidence="8">
    <location>
        <begin position="312"/>
        <end position="334"/>
    </location>
</feature>
<dbReference type="Pfam" id="PF06808">
    <property type="entry name" value="DctM"/>
    <property type="match status" value="1"/>
</dbReference>
<keyword evidence="3 7" id="KW-0997">Cell inner membrane</keyword>
<sequence length="437" mass="45714">MGSLALGGLAIGVALVLTLIGVPVASALGLVGLAGLFMVGGQTLLASSAETLVYNALNQYSFIVIPTFMLMGILAHRAGVTSDLYEAFYRILARVRGSLFIVTILSSAGFATISGSTVVSAAVFTRLALPQMKRFNYDSGVGAGCIAAAGTFASLIPPSMMMVIYALLTGESIGRLFVAGVIPGIFTAIAYVVFVFILVRVRPAVAPEMGRAFSTQEKLTALTRTGPFLVLAAIVVGGIYSGLVAPTAAGAIGALGALGIAVWRGVGKPKMIREALEETAVSSGTIFLVLIGGLLFARFLVYSGFISELVDAISASGIAPWQVLLAVVIANLILGMFMDTVSITVVTVPFLHPIMVGLGYDPIWFGIVLIKLIEISAITPPVGLNLFAVMASARTEITTRELFRGVIPFICVELVLLTIIIALPKLSLWLPEQIYGP</sequence>
<evidence type="ECO:0000256" key="4">
    <source>
        <dbReference type="ARBA" id="ARBA00022692"/>
    </source>
</evidence>
<accession>A0A0N0M8V1</accession>
<dbReference type="PATRIC" id="fig|1526658.3.peg.4717"/>
<dbReference type="GO" id="GO:0005886">
    <property type="term" value="C:plasma membrane"/>
    <property type="evidence" value="ECO:0007669"/>
    <property type="project" value="UniProtKB-SubCell"/>
</dbReference>
<dbReference type="Proteomes" id="UP000037822">
    <property type="component" value="Unassembled WGS sequence"/>
</dbReference>
<keyword evidence="2" id="KW-1003">Cell membrane</keyword>
<dbReference type="PANTHER" id="PTHR33362:SF5">
    <property type="entry name" value="C4-DICARBOXYLATE TRAP TRANSPORTER LARGE PERMEASE PROTEIN DCTM"/>
    <property type="match status" value="1"/>
</dbReference>
<keyword evidence="6 8" id="KW-0472">Membrane</keyword>
<feature type="transmembrane region" description="Helical" evidence="8">
    <location>
        <begin position="141"/>
        <end position="167"/>
    </location>
</feature>
<name>A0A0N0M8V1_9HYPH</name>
<feature type="transmembrane region" description="Helical" evidence="8">
    <location>
        <begin position="99"/>
        <end position="129"/>
    </location>
</feature>
<comment type="caution">
    <text evidence="10">The sequence shown here is derived from an EMBL/GenBank/DDBJ whole genome shotgun (WGS) entry which is preliminary data.</text>
</comment>
<comment type="subcellular location">
    <subcellularLocation>
        <location evidence="1 7">Cell inner membrane</location>
        <topology evidence="1 7">Multi-pass membrane protein</topology>
    </subcellularLocation>
</comment>
<keyword evidence="11" id="KW-1185">Reference proteome</keyword>
<feature type="domain" description="TRAP C4-dicarboxylate transport system permease DctM subunit" evidence="9">
    <location>
        <begin position="12"/>
        <end position="426"/>
    </location>
</feature>
<keyword evidence="5 8" id="KW-1133">Transmembrane helix</keyword>
<feature type="transmembrane region" description="Helical" evidence="8">
    <location>
        <begin position="366"/>
        <end position="390"/>
    </location>
</feature>
<feature type="transmembrane region" description="Helical" evidence="8">
    <location>
        <begin position="173"/>
        <end position="199"/>
    </location>
</feature>
<comment type="function">
    <text evidence="7">Part of the tripartite ATP-independent periplasmic (TRAP) transport system.</text>
</comment>
<proteinExistence type="predicted"/>
<gene>
    <name evidence="10" type="ORF">AE618_23035</name>
</gene>
<evidence type="ECO:0000256" key="6">
    <source>
        <dbReference type="ARBA" id="ARBA00023136"/>
    </source>
</evidence>
<dbReference type="PIRSF" id="PIRSF006066">
    <property type="entry name" value="HI0050"/>
    <property type="match status" value="1"/>
</dbReference>
<evidence type="ECO:0000256" key="2">
    <source>
        <dbReference type="ARBA" id="ARBA00022475"/>
    </source>
</evidence>
<evidence type="ECO:0000259" key="9">
    <source>
        <dbReference type="Pfam" id="PF06808"/>
    </source>
</evidence>
<evidence type="ECO:0000256" key="3">
    <source>
        <dbReference type="ARBA" id="ARBA00022519"/>
    </source>
</evidence>
<evidence type="ECO:0000313" key="11">
    <source>
        <dbReference type="Proteomes" id="UP000037822"/>
    </source>
</evidence>
<dbReference type="InterPro" id="IPR010656">
    <property type="entry name" value="DctM"/>
</dbReference>
<organism evidence="10 11">
    <name type="scientific">Bosea vaviloviae</name>
    <dbReference type="NCBI Taxonomy" id="1526658"/>
    <lineage>
        <taxon>Bacteria</taxon>
        <taxon>Pseudomonadati</taxon>
        <taxon>Pseudomonadota</taxon>
        <taxon>Alphaproteobacteria</taxon>
        <taxon>Hyphomicrobiales</taxon>
        <taxon>Boseaceae</taxon>
        <taxon>Bosea</taxon>
    </lineage>
</organism>
<protein>
    <recommendedName>
        <fullName evidence="9">TRAP C4-dicarboxylate transport system permease DctM subunit domain-containing protein</fullName>
    </recommendedName>
</protein>
<dbReference type="GO" id="GO:0022857">
    <property type="term" value="F:transmembrane transporter activity"/>
    <property type="evidence" value="ECO:0007669"/>
    <property type="project" value="UniProtKB-UniRule"/>
</dbReference>
<evidence type="ECO:0000256" key="1">
    <source>
        <dbReference type="ARBA" id="ARBA00004429"/>
    </source>
</evidence>
<feature type="transmembrane region" description="Helical" evidence="8">
    <location>
        <begin position="247"/>
        <end position="266"/>
    </location>
</feature>
<feature type="transmembrane region" description="Helical" evidence="8">
    <location>
        <begin position="6"/>
        <end position="39"/>
    </location>
</feature>
<dbReference type="PANTHER" id="PTHR33362">
    <property type="entry name" value="SIALIC ACID TRAP TRANSPORTER PERMEASE PROTEIN SIAT-RELATED"/>
    <property type="match status" value="1"/>
</dbReference>
<feature type="transmembrane region" description="Helical" evidence="8">
    <location>
        <begin position="402"/>
        <end position="423"/>
    </location>
</feature>
<keyword evidence="7" id="KW-0813">Transport</keyword>
<evidence type="ECO:0000256" key="8">
    <source>
        <dbReference type="SAM" id="Phobius"/>
    </source>
</evidence>
<dbReference type="EMBL" id="LGSZ01000063">
    <property type="protein sequence ID" value="KPH76966.1"/>
    <property type="molecule type" value="Genomic_DNA"/>
</dbReference>
<dbReference type="RefSeq" id="WP_054211405.1">
    <property type="nucleotide sequence ID" value="NZ_LGSZ01000063.1"/>
</dbReference>
<evidence type="ECO:0000256" key="5">
    <source>
        <dbReference type="ARBA" id="ARBA00022989"/>
    </source>
</evidence>
<feature type="transmembrane region" description="Helical" evidence="8">
    <location>
        <begin position="341"/>
        <end position="360"/>
    </location>
</feature>
<evidence type="ECO:0000313" key="10">
    <source>
        <dbReference type="EMBL" id="KPH76966.1"/>
    </source>
</evidence>
<feature type="transmembrane region" description="Helical" evidence="8">
    <location>
        <begin position="286"/>
        <end position="306"/>
    </location>
</feature>
<dbReference type="AlphaFoldDB" id="A0A0N0M8V1"/>
<reference evidence="10 11" key="1">
    <citation type="submission" date="2015-07" db="EMBL/GenBank/DDBJ databases">
        <title>Whole genome sequencing of Bosea vaviloviae isolated from cave pool.</title>
        <authorList>
            <person name="Tan N.E.H."/>
            <person name="Lee Y.P."/>
            <person name="Gan H.M."/>
            <person name="Barton H."/>
            <person name="Savka M.A."/>
        </authorList>
    </citation>
    <scope>NUCLEOTIDE SEQUENCE [LARGE SCALE GENOMIC DNA]</scope>
    <source>
        <strain evidence="10 11">SD260</strain>
    </source>
</reference>
<feature type="transmembrane region" description="Helical" evidence="8">
    <location>
        <begin position="60"/>
        <end position="79"/>
    </location>
</feature>
<feature type="transmembrane region" description="Helical" evidence="8">
    <location>
        <begin position="219"/>
        <end position="241"/>
    </location>
</feature>